<keyword evidence="2" id="KW-0378">Hydrolase</keyword>
<dbReference type="GO" id="GO:0008835">
    <property type="term" value="F:diaminohydroxyphosphoribosylaminopyrimidine deaminase activity"/>
    <property type="evidence" value="ECO:0007669"/>
    <property type="project" value="UniProtKB-EC"/>
</dbReference>
<comment type="caution">
    <text evidence="2">The sequence shown here is derived from an EMBL/GenBank/DDBJ whole genome shotgun (WGS) entry which is preliminary data.</text>
</comment>
<feature type="domain" description="CMP/dCMP-type deaminase" evidence="1">
    <location>
        <begin position="1"/>
        <end position="76"/>
    </location>
</feature>
<protein>
    <submittedName>
        <fullName evidence="2">Putative diaminohydroxyphosphoribosylaminopyrimidine deaminase</fullName>
        <ecNumber evidence="2">3.5.4.26</ecNumber>
    </submittedName>
</protein>
<dbReference type="Gene3D" id="3.40.140.10">
    <property type="entry name" value="Cytidine Deaminase, domain 2"/>
    <property type="match status" value="1"/>
</dbReference>
<dbReference type="SUPFAM" id="SSF53927">
    <property type="entry name" value="Cytidine deaminase-like"/>
    <property type="match status" value="1"/>
</dbReference>
<proteinExistence type="predicted"/>
<organism evidence="2 3">
    <name type="scientific">Rosa chinensis</name>
    <name type="common">China rose</name>
    <dbReference type="NCBI Taxonomy" id="74649"/>
    <lineage>
        <taxon>Eukaryota</taxon>
        <taxon>Viridiplantae</taxon>
        <taxon>Streptophyta</taxon>
        <taxon>Embryophyta</taxon>
        <taxon>Tracheophyta</taxon>
        <taxon>Spermatophyta</taxon>
        <taxon>Magnoliopsida</taxon>
        <taxon>eudicotyledons</taxon>
        <taxon>Gunneridae</taxon>
        <taxon>Pentapetalae</taxon>
        <taxon>rosids</taxon>
        <taxon>fabids</taxon>
        <taxon>Rosales</taxon>
        <taxon>Rosaceae</taxon>
        <taxon>Rosoideae</taxon>
        <taxon>Rosoideae incertae sedis</taxon>
        <taxon>Rosa</taxon>
    </lineage>
</organism>
<dbReference type="InterPro" id="IPR002125">
    <property type="entry name" value="CMP_dCMP_dom"/>
</dbReference>
<keyword evidence="3" id="KW-1185">Reference proteome</keyword>
<dbReference type="Gramene" id="PRQ60959">
    <property type="protein sequence ID" value="PRQ60959"/>
    <property type="gene ID" value="RchiOBHm_Chr0c20g0500231"/>
</dbReference>
<dbReference type="EMBL" id="PDCK01000019">
    <property type="protein sequence ID" value="PRQ60959.1"/>
    <property type="molecule type" value="Genomic_DNA"/>
</dbReference>
<dbReference type="STRING" id="74649.A0A2P6SQJ7"/>
<gene>
    <name evidence="2" type="ORF">RchiOBHm_Chr0c20g0500231</name>
</gene>
<name>A0A2P6SQJ7_ROSCH</name>
<dbReference type="PROSITE" id="PS51747">
    <property type="entry name" value="CYT_DCMP_DEAMINASES_2"/>
    <property type="match status" value="1"/>
</dbReference>
<evidence type="ECO:0000313" key="2">
    <source>
        <dbReference type="EMBL" id="PRQ60959.1"/>
    </source>
</evidence>
<evidence type="ECO:0000313" key="3">
    <source>
        <dbReference type="Proteomes" id="UP000238479"/>
    </source>
</evidence>
<dbReference type="InterPro" id="IPR016193">
    <property type="entry name" value="Cytidine_deaminase-like"/>
</dbReference>
<evidence type="ECO:0000259" key="1">
    <source>
        <dbReference type="PROSITE" id="PS51747"/>
    </source>
</evidence>
<dbReference type="Proteomes" id="UP000238479">
    <property type="component" value="Unassembled WGS sequence"/>
</dbReference>
<dbReference type="Pfam" id="PF00383">
    <property type="entry name" value="dCMP_cyt_deam_1"/>
    <property type="match status" value="1"/>
</dbReference>
<dbReference type="EC" id="3.5.4.26" evidence="2"/>
<dbReference type="AlphaFoldDB" id="A0A2P6SQJ7"/>
<sequence>MVGFVIVKDGKVIGQGFHPKTGQPHIEVLDLSYAGDVAENATAYVSLEPCNHCWRSYGNVGGGGVCFGIITYIFII</sequence>
<reference evidence="2 3" key="1">
    <citation type="journal article" date="2018" name="Nat. Genet.">
        <title>The Rosa genome provides new insights in the design of modern roses.</title>
        <authorList>
            <person name="Bendahmane M."/>
        </authorList>
    </citation>
    <scope>NUCLEOTIDE SEQUENCE [LARGE SCALE GENOMIC DNA]</scope>
    <source>
        <strain evidence="3">cv. Old Blush</strain>
    </source>
</reference>
<accession>A0A2P6SQJ7</accession>